<evidence type="ECO:0008006" key="3">
    <source>
        <dbReference type="Google" id="ProtNLM"/>
    </source>
</evidence>
<gene>
    <name evidence="2" type="ORF">MSP1401_LOCUS9745</name>
</gene>
<dbReference type="PANTHER" id="PTHR15907">
    <property type="entry name" value="DUF614 FAMILY PROTEIN-RELATED"/>
    <property type="match status" value="1"/>
</dbReference>
<organism evidence="2">
    <name type="scientific">Micromonas pusilla</name>
    <name type="common">Picoplanktonic green alga</name>
    <name type="synonym">Chromulina pusilla</name>
    <dbReference type="NCBI Taxonomy" id="38833"/>
    <lineage>
        <taxon>Eukaryota</taxon>
        <taxon>Viridiplantae</taxon>
        <taxon>Chlorophyta</taxon>
        <taxon>Mamiellophyceae</taxon>
        <taxon>Mamiellales</taxon>
        <taxon>Mamiellaceae</taxon>
        <taxon>Micromonas</taxon>
    </lineage>
</organism>
<feature type="region of interest" description="Disordered" evidence="1">
    <location>
        <begin position="200"/>
        <end position="247"/>
    </location>
</feature>
<reference evidence="2" key="1">
    <citation type="submission" date="2021-01" db="EMBL/GenBank/DDBJ databases">
        <authorList>
            <person name="Corre E."/>
            <person name="Pelletier E."/>
            <person name="Niang G."/>
            <person name="Scheremetjew M."/>
            <person name="Finn R."/>
            <person name="Kale V."/>
            <person name="Holt S."/>
            <person name="Cochrane G."/>
            <person name="Meng A."/>
            <person name="Brown T."/>
            <person name="Cohen L."/>
        </authorList>
    </citation>
    <scope>NUCLEOTIDE SEQUENCE</scope>
    <source>
        <strain evidence="2">CCAC1681</strain>
    </source>
</reference>
<protein>
    <recommendedName>
        <fullName evidence="3">PLAC8 family protein</fullName>
    </recommendedName>
</protein>
<dbReference type="EMBL" id="HBEN01011736">
    <property type="protein sequence ID" value="CAD8446843.1"/>
    <property type="molecule type" value="Transcribed_RNA"/>
</dbReference>
<name>A0A7S0GZM3_MICPS</name>
<dbReference type="Pfam" id="PF04749">
    <property type="entry name" value="PLAC8"/>
    <property type="match status" value="1"/>
</dbReference>
<feature type="compositionally biased region" description="Low complexity" evidence="1">
    <location>
        <begin position="213"/>
        <end position="233"/>
    </location>
</feature>
<evidence type="ECO:0000256" key="1">
    <source>
        <dbReference type="SAM" id="MobiDB-lite"/>
    </source>
</evidence>
<evidence type="ECO:0000313" key="2">
    <source>
        <dbReference type="EMBL" id="CAD8446843.1"/>
    </source>
</evidence>
<dbReference type="AlphaFoldDB" id="A0A7S0GZM3"/>
<dbReference type="NCBIfam" id="TIGR01571">
    <property type="entry name" value="A_thal_Cys_rich"/>
    <property type="match status" value="1"/>
</dbReference>
<accession>A0A7S0GZM3</accession>
<proteinExistence type="predicted"/>
<dbReference type="InterPro" id="IPR006461">
    <property type="entry name" value="PLAC_motif_containing"/>
</dbReference>
<feature type="compositionally biased region" description="Polar residues" evidence="1">
    <location>
        <begin position="235"/>
        <end position="247"/>
    </location>
</feature>
<sequence length="247" mass="26009">MWSGSGPQPVGHAQPVAHGQPVVAQPAHGYAGGPPAAQQPVVPMGSGSWTNGLCDCGAPGKCDCATCAMATFCPWGLHGATAKMMRTGHRYDACSGWDAPECAISAGLYVGGSILSCILNATVGEYFSNYIGGLSMISYTQFLRKNIRERYGIENPPLGDFCCHCWCTPCAAAQEHHEVKTRLPPPDPYGGVPHTMYVQPTAQSMGAPPPYAGPHAPQQQPYAPQQQPYAPQGSYGAQPSASTYPKT</sequence>